<proteinExistence type="predicted"/>
<keyword evidence="2" id="KW-1185">Reference proteome</keyword>
<gene>
    <name evidence="1" type="ORF">NPIL_148911</name>
</gene>
<dbReference type="Proteomes" id="UP000887013">
    <property type="component" value="Unassembled WGS sequence"/>
</dbReference>
<dbReference type="EMBL" id="BMAW01025830">
    <property type="protein sequence ID" value="GFT94111.1"/>
    <property type="molecule type" value="Genomic_DNA"/>
</dbReference>
<organism evidence="1 2">
    <name type="scientific">Nephila pilipes</name>
    <name type="common">Giant wood spider</name>
    <name type="synonym">Nephila maculata</name>
    <dbReference type="NCBI Taxonomy" id="299642"/>
    <lineage>
        <taxon>Eukaryota</taxon>
        <taxon>Metazoa</taxon>
        <taxon>Ecdysozoa</taxon>
        <taxon>Arthropoda</taxon>
        <taxon>Chelicerata</taxon>
        <taxon>Arachnida</taxon>
        <taxon>Araneae</taxon>
        <taxon>Araneomorphae</taxon>
        <taxon>Entelegynae</taxon>
        <taxon>Araneoidea</taxon>
        <taxon>Nephilidae</taxon>
        <taxon>Nephila</taxon>
    </lineage>
</organism>
<dbReference type="AlphaFoldDB" id="A0A8X6U958"/>
<accession>A0A8X6U958</accession>
<evidence type="ECO:0000313" key="2">
    <source>
        <dbReference type="Proteomes" id="UP000887013"/>
    </source>
</evidence>
<protein>
    <submittedName>
        <fullName evidence="1">Uncharacterized protein</fullName>
    </submittedName>
</protein>
<evidence type="ECO:0000313" key="1">
    <source>
        <dbReference type="EMBL" id="GFT94111.1"/>
    </source>
</evidence>
<comment type="caution">
    <text evidence="1">The sequence shown here is derived from an EMBL/GenBank/DDBJ whole genome shotgun (WGS) entry which is preliminary data.</text>
</comment>
<name>A0A8X6U958_NEPPI</name>
<reference evidence="1" key="1">
    <citation type="submission" date="2020-08" db="EMBL/GenBank/DDBJ databases">
        <title>Multicomponent nature underlies the extraordinary mechanical properties of spider dragline silk.</title>
        <authorList>
            <person name="Kono N."/>
            <person name="Nakamura H."/>
            <person name="Mori M."/>
            <person name="Yoshida Y."/>
            <person name="Ohtoshi R."/>
            <person name="Malay A.D."/>
            <person name="Moran D.A.P."/>
            <person name="Tomita M."/>
            <person name="Numata K."/>
            <person name="Arakawa K."/>
        </authorList>
    </citation>
    <scope>NUCLEOTIDE SEQUENCE</scope>
</reference>
<sequence length="77" mass="9119">MCRKKFRTQRKLEEYLDSDFGINDEDLDGIIDIVELLPVKEDDVSNLEDMYDKLIGIFDHVWKDNNSVMMLSKHLEV</sequence>